<dbReference type="OrthoDB" id="3191472at2"/>
<evidence type="ECO:0000313" key="2">
    <source>
        <dbReference type="Proteomes" id="UP000182635"/>
    </source>
</evidence>
<proteinExistence type="predicted"/>
<dbReference type="Proteomes" id="UP000182635">
    <property type="component" value="Unassembled WGS sequence"/>
</dbReference>
<evidence type="ECO:0000313" key="1">
    <source>
        <dbReference type="EMBL" id="SFG28667.1"/>
    </source>
</evidence>
<accession>A0A1I2QQX5</accession>
<name>A0A1I2QQX5_9LACO</name>
<dbReference type="InterPro" id="IPR014975">
    <property type="entry name" value="DUF1836"/>
</dbReference>
<dbReference type="RefSeq" id="WP_046921954.1">
    <property type="nucleotide sequence ID" value="NZ_AYYL01000015.1"/>
</dbReference>
<sequence length="172" mass="19994">MENFDIKLWLSDLDDHHLPKWEEFPDFELYMEQLVSLGNRYLACFSETPLTSSMINSYVKKGLMSRPEKKRYRAEHIAELIVISLLKTTYPLETIRNCIERVICDEESVQIAYDNFSNRFNQTLHALYSGNDSISIKMPATKLECVSISEELAARAVIYRLVSQKIMSSKNE</sequence>
<gene>
    <name evidence="1" type="ORF">SAMN02910432_00705</name>
</gene>
<dbReference type="EMBL" id="FOPI01000009">
    <property type="protein sequence ID" value="SFG28667.1"/>
    <property type="molecule type" value="Genomic_DNA"/>
</dbReference>
<evidence type="ECO:0008006" key="3">
    <source>
        <dbReference type="Google" id="ProtNLM"/>
    </source>
</evidence>
<dbReference type="PANTHER" id="PTHR40056">
    <property type="entry name" value="HYPOTHETICAL CYTOSOLIC PROTEIN"/>
    <property type="match status" value="1"/>
</dbReference>
<dbReference type="AlphaFoldDB" id="A0A1I2QQX5"/>
<protein>
    <recommendedName>
        <fullName evidence="3">DUF1836 domain-containing protein</fullName>
    </recommendedName>
</protein>
<reference evidence="2" key="1">
    <citation type="submission" date="2016-10" db="EMBL/GenBank/DDBJ databases">
        <authorList>
            <person name="Varghese N."/>
            <person name="Submissions S."/>
        </authorList>
    </citation>
    <scope>NUCLEOTIDE SEQUENCE [LARGE SCALE GENOMIC DNA]</scope>
    <source>
        <strain evidence="2">DSM 20403</strain>
    </source>
</reference>
<dbReference type="Pfam" id="PF08876">
    <property type="entry name" value="DUF1836"/>
    <property type="match status" value="1"/>
</dbReference>
<dbReference type="PANTHER" id="PTHR40056:SF1">
    <property type="entry name" value="DUF1836 DOMAIN-CONTAINING PROTEIN"/>
    <property type="match status" value="1"/>
</dbReference>
<organism evidence="1 2">
    <name type="scientific">Ligilactobacillus ruminis DSM 20403 = NBRC 102161</name>
    <dbReference type="NCBI Taxonomy" id="1423798"/>
    <lineage>
        <taxon>Bacteria</taxon>
        <taxon>Bacillati</taxon>
        <taxon>Bacillota</taxon>
        <taxon>Bacilli</taxon>
        <taxon>Lactobacillales</taxon>
        <taxon>Lactobacillaceae</taxon>
        <taxon>Ligilactobacillus</taxon>
    </lineage>
</organism>